<accession>A0ACB8SDN8</accession>
<reference evidence="1" key="1">
    <citation type="submission" date="2021-02" db="EMBL/GenBank/DDBJ databases">
        <authorList>
            <consortium name="DOE Joint Genome Institute"/>
            <person name="Ahrendt S."/>
            <person name="Looney B.P."/>
            <person name="Miyauchi S."/>
            <person name="Morin E."/>
            <person name="Drula E."/>
            <person name="Courty P.E."/>
            <person name="Chicoki N."/>
            <person name="Fauchery L."/>
            <person name="Kohler A."/>
            <person name="Kuo A."/>
            <person name="Labutti K."/>
            <person name="Pangilinan J."/>
            <person name="Lipzen A."/>
            <person name="Riley R."/>
            <person name="Andreopoulos W."/>
            <person name="He G."/>
            <person name="Johnson J."/>
            <person name="Barry K.W."/>
            <person name="Grigoriev I.V."/>
            <person name="Nagy L."/>
            <person name="Hibbett D."/>
            <person name="Henrissat B."/>
            <person name="Matheny P.B."/>
            <person name="Labbe J."/>
            <person name="Martin F."/>
        </authorList>
    </citation>
    <scope>NUCLEOTIDE SEQUENCE</scope>
    <source>
        <strain evidence="1">FP105234-sp</strain>
    </source>
</reference>
<evidence type="ECO:0000313" key="1">
    <source>
        <dbReference type="EMBL" id="KAI0054085.1"/>
    </source>
</evidence>
<evidence type="ECO:0000313" key="2">
    <source>
        <dbReference type="Proteomes" id="UP000814033"/>
    </source>
</evidence>
<protein>
    <submittedName>
        <fullName evidence="1">Uncharacterized protein</fullName>
    </submittedName>
</protein>
<gene>
    <name evidence="1" type="ORF">FA95DRAFT_1600578</name>
</gene>
<proteinExistence type="predicted"/>
<sequence>MRVTISIVALCTLVLQAAPLFAAPVTAGVSRDLTDDQVASILDQLSAETLPVRELHERGLLANLFKHLFPAID</sequence>
<keyword evidence="2" id="KW-1185">Reference proteome</keyword>
<name>A0ACB8SDN8_9AGAM</name>
<organism evidence="1 2">
    <name type="scientific">Auriscalpium vulgare</name>
    <dbReference type="NCBI Taxonomy" id="40419"/>
    <lineage>
        <taxon>Eukaryota</taxon>
        <taxon>Fungi</taxon>
        <taxon>Dikarya</taxon>
        <taxon>Basidiomycota</taxon>
        <taxon>Agaricomycotina</taxon>
        <taxon>Agaricomycetes</taxon>
        <taxon>Russulales</taxon>
        <taxon>Auriscalpiaceae</taxon>
        <taxon>Auriscalpium</taxon>
    </lineage>
</organism>
<dbReference type="Proteomes" id="UP000814033">
    <property type="component" value="Unassembled WGS sequence"/>
</dbReference>
<reference evidence="1" key="2">
    <citation type="journal article" date="2022" name="New Phytol.">
        <title>Evolutionary transition to the ectomycorrhizal habit in the genomes of a hyperdiverse lineage of mushroom-forming fungi.</title>
        <authorList>
            <person name="Looney B."/>
            <person name="Miyauchi S."/>
            <person name="Morin E."/>
            <person name="Drula E."/>
            <person name="Courty P.E."/>
            <person name="Kohler A."/>
            <person name="Kuo A."/>
            <person name="LaButti K."/>
            <person name="Pangilinan J."/>
            <person name="Lipzen A."/>
            <person name="Riley R."/>
            <person name="Andreopoulos W."/>
            <person name="He G."/>
            <person name="Johnson J."/>
            <person name="Nolan M."/>
            <person name="Tritt A."/>
            <person name="Barry K.W."/>
            <person name="Grigoriev I.V."/>
            <person name="Nagy L.G."/>
            <person name="Hibbett D."/>
            <person name="Henrissat B."/>
            <person name="Matheny P.B."/>
            <person name="Labbe J."/>
            <person name="Martin F.M."/>
        </authorList>
    </citation>
    <scope>NUCLEOTIDE SEQUENCE</scope>
    <source>
        <strain evidence="1">FP105234-sp</strain>
    </source>
</reference>
<dbReference type="EMBL" id="MU275838">
    <property type="protein sequence ID" value="KAI0054085.1"/>
    <property type="molecule type" value="Genomic_DNA"/>
</dbReference>
<comment type="caution">
    <text evidence="1">The sequence shown here is derived from an EMBL/GenBank/DDBJ whole genome shotgun (WGS) entry which is preliminary data.</text>
</comment>